<name>A0AA88TC73_9TELE</name>
<gene>
    <name evidence="3" type="ORF">Q8A67_022524</name>
</gene>
<reference evidence="3" key="1">
    <citation type="submission" date="2023-08" db="EMBL/GenBank/DDBJ databases">
        <title>Chromosome-level Genome Assembly of mud carp (Cirrhinus molitorella).</title>
        <authorList>
            <person name="Liu H."/>
        </authorList>
    </citation>
    <scope>NUCLEOTIDE SEQUENCE</scope>
    <source>
        <strain evidence="3">Prfri</strain>
        <tissue evidence="3">Muscle</tissue>
    </source>
</reference>
<keyword evidence="4" id="KW-1185">Reference proteome</keyword>
<accession>A0AA88TC73</accession>
<keyword evidence="2" id="KW-0472">Membrane</keyword>
<feature type="transmembrane region" description="Helical" evidence="2">
    <location>
        <begin position="101"/>
        <end position="123"/>
    </location>
</feature>
<dbReference type="Proteomes" id="UP001187343">
    <property type="component" value="Unassembled WGS sequence"/>
</dbReference>
<evidence type="ECO:0000256" key="2">
    <source>
        <dbReference type="SAM" id="Phobius"/>
    </source>
</evidence>
<sequence length="170" mass="18813">MLMFPHPWMLLRRLNRPGSARQARVALAVLRRSSSRPCQDDPHSLCERGQACHESDTMALILCADEVWRGRRSEFCLCSTEQISHALDTQRTRRGLGSGSLSVGASCVVALLSGAAWALRVAVEPYQMVKRRRCREAPPIYEQTKAPASSPAPKLKDSKEGGEVGVRTQK</sequence>
<protein>
    <submittedName>
        <fullName evidence="3">Uncharacterized protein</fullName>
    </submittedName>
</protein>
<keyword evidence="2" id="KW-1133">Transmembrane helix</keyword>
<keyword evidence="2" id="KW-0812">Transmembrane</keyword>
<proteinExistence type="predicted"/>
<evidence type="ECO:0000313" key="3">
    <source>
        <dbReference type="EMBL" id="KAK2872627.1"/>
    </source>
</evidence>
<evidence type="ECO:0000313" key="4">
    <source>
        <dbReference type="Proteomes" id="UP001187343"/>
    </source>
</evidence>
<organism evidence="3 4">
    <name type="scientific">Cirrhinus molitorella</name>
    <name type="common">mud carp</name>
    <dbReference type="NCBI Taxonomy" id="172907"/>
    <lineage>
        <taxon>Eukaryota</taxon>
        <taxon>Metazoa</taxon>
        <taxon>Chordata</taxon>
        <taxon>Craniata</taxon>
        <taxon>Vertebrata</taxon>
        <taxon>Euteleostomi</taxon>
        <taxon>Actinopterygii</taxon>
        <taxon>Neopterygii</taxon>
        <taxon>Teleostei</taxon>
        <taxon>Ostariophysi</taxon>
        <taxon>Cypriniformes</taxon>
        <taxon>Cyprinidae</taxon>
        <taxon>Labeoninae</taxon>
        <taxon>Labeonini</taxon>
        <taxon>Cirrhinus</taxon>
    </lineage>
</organism>
<comment type="caution">
    <text evidence="3">The sequence shown here is derived from an EMBL/GenBank/DDBJ whole genome shotgun (WGS) entry which is preliminary data.</text>
</comment>
<feature type="region of interest" description="Disordered" evidence="1">
    <location>
        <begin position="139"/>
        <end position="170"/>
    </location>
</feature>
<evidence type="ECO:0000256" key="1">
    <source>
        <dbReference type="SAM" id="MobiDB-lite"/>
    </source>
</evidence>
<dbReference type="EMBL" id="JAUYZG010000022">
    <property type="protein sequence ID" value="KAK2872627.1"/>
    <property type="molecule type" value="Genomic_DNA"/>
</dbReference>
<dbReference type="AlphaFoldDB" id="A0AA88TC73"/>